<proteinExistence type="predicted"/>
<sequence length="94" mass="10853">MTTISQKSAREMLGTPEQFRGGVYVTKNGAAELFIQTAEERDAELAERYQQQQVNAMLKLVSLSQHDFEQGRFIPARELLARRRLEQENKRGQK</sequence>
<evidence type="ECO:0000313" key="2">
    <source>
        <dbReference type="Proteomes" id="UP000655273"/>
    </source>
</evidence>
<accession>A0A927HLH7</accession>
<dbReference type="Proteomes" id="UP000655273">
    <property type="component" value="Unassembled WGS sequence"/>
</dbReference>
<gene>
    <name evidence="1" type="ORF">IE983_24375</name>
</gene>
<comment type="caution">
    <text evidence="1">The sequence shown here is derived from an EMBL/GenBank/DDBJ whole genome shotgun (WGS) entry which is preliminary data.</text>
</comment>
<evidence type="ECO:0000313" key="1">
    <source>
        <dbReference type="EMBL" id="MBD3707577.1"/>
    </source>
</evidence>
<reference evidence="1" key="1">
    <citation type="submission" date="2020-07" db="EMBL/GenBank/DDBJ databases">
        <title>Clinical and genomic characterization of carbapenemase-producing Enterobacterales causing secondary infections during the COVID-19 crisis at a New York City hospital.</title>
        <authorList>
            <person name="Gomez-Simmonds A."/>
            <person name="Annavajhala M.K."/>
            <person name="Uhlemann A.-C."/>
        </authorList>
    </citation>
    <scope>NUCLEOTIDE SEQUENCE</scope>
    <source>
        <strain evidence="1">NK1396</strain>
    </source>
</reference>
<name>A0A927HLH7_9ENTR</name>
<dbReference type="AlphaFoldDB" id="A0A927HLH7"/>
<dbReference type="EMBL" id="JACXTA010000016">
    <property type="protein sequence ID" value="MBD3707577.1"/>
    <property type="molecule type" value="Genomic_DNA"/>
</dbReference>
<organism evidence="1 2">
    <name type="scientific">Enterobacter hormaechei</name>
    <dbReference type="NCBI Taxonomy" id="158836"/>
    <lineage>
        <taxon>Bacteria</taxon>
        <taxon>Pseudomonadati</taxon>
        <taxon>Pseudomonadota</taxon>
        <taxon>Gammaproteobacteria</taxon>
        <taxon>Enterobacterales</taxon>
        <taxon>Enterobacteriaceae</taxon>
        <taxon>Enterobacter</taxon>
        <taxon>Enterobacter cloacae complex</taxon>
    </lineage>
</organism>
<protein>
    <submittedName>
        <fullName evidence="1">Uncharacterized protein</fullName>
    </submittedName>
</protein>